<dbReference type="EMBL" id="FN649760">
    <property type="protein sequence ID" value="CBJ33462.1"/>
    <property type="molecule type" value="Genomic_DNA"/>
</dbReference>
<proteinExistence type="predicted"/>
<accession>D7G319</accession>
<organism evidence="1 2">
    <name type="scientific">Ectocarpus siliculosus</name>
    <name type="common">Brown alga</name>
    <name type="synonym">Conferva siliculosa</name>
    <dbReference type="NCBI Taxonomy" id="2880"/>
    <lineage>
        <taxon>Eukaryota</taxon>
        <taxon>Sar</taxon>
        <taxon>Stramenopiles</taxon>
        <taxon>Ochrophyta</taxon>
        <taxon>PX clade</taxon>
        <taxon>Phaeophyceae</taxon>
        <taxon>Ectocarpales</taxon>
        <taxon>Ectocarpaceae</taxon>
        <taxon>Ectocarpus</taxon>
    </lineage>
</organism>
<dbReference type="Proteomes" id="UP000002630">
    <property type="component" value="Unassembled WGS sequence"/>
</dbReference>
<evidence type="ECO:0000313" key="2">
    <source>
        <dbReference type="Proteomes" id="UP000002630"/>
    </source>
</evidence>
<dbReference type="InParanoid" id="D7G319"/>
<keyword evidence="2" id="KW-1185">Reference proteome</keyword>
<reference evidence="1 2" key="1">
    <citation type="journal article" date="2010" name="Nature">
        <title>The Ectocarpus genome and the independent evolution of multicellularity in brown algae.</title>
        <authorList>
            <person name="Cock J.M."/>
            <person name="Sterck L."/>
            <person name="Rouze P."/>
            <person name="Scornet D."/>
            <person name="Allen A.E."/>
            <person name="Amoutzias G."/>
            <person name="Anthouard V."/>
            <person name="Artiguenave F."/>
            <person name="Aury J.M."/>
            <person name="Badger J.H."/>
            <person name="Beszteri B."/>
            <person name="Billiau K."/>
            <person name="Bonnet E."/>
            <person name="Bothwell J.H."/>
            <person name="Bowler C."/>
            <person name="Boyen C."/>
            <person name="Brownlee C."/>
            <person name="Carrano C.J."/>
            <person name="Charrier B."/>
            <person name="Cho G.Y."/>
            <person name="Coelho S.M."/>
            <person name="Collen J."/>
            <person name="Corre E."/>
            <person name="Da Silva C."/>
            <person name="Delage L."/>
            <person name="Delaroque N."/>
            <person name="Dittami S.M."/>
            <person name="Doulbeau S."/>
            <person name="Elias M."/>
            <person name="Farnham G."/>
            <person name="Gachon C.M."/>
            <person name="Gschloessl B."/>
            <person name="Heesch S."/>
            <person name="Jabbari K."/>
            <person name="Jubin C."/>
            <person name="Kawai H."/>
            <person name="Kimura K."/>
            <person name="Kloareg B."/>
            <person name="Kupper F.C."/>
            <person name="Lang D."/>
            <person name="Le Bail A."/>
            <person name="Leblanc C."/>
            <person name="Lerouge P."/>
            <person name="Lohr M."/>
            <person name="Lopez P.J."/>
            <person name="Martens C."/>
            <person name="Maumus F."/>
            <person name="Michel G."/>
            <person name="Miranda-Saavedra D."/>
            <person name="Morales J."/>
            <person name="Moreau H."/>
            <person name="Motomura T."/>
            <person name="Nagasato C."/>
            <person name="Napoli C.A."/>
            <person name="Nelson D.R."/>
            <person name="Nyvall-Collen P."/>
            <person name="Peters A.F."/>
            <person name="Pommier C."/>
            <person name="Potin P."/>
            <person name="Poulain J."/>
            <person name="Quesneville H."/>
            <person name="Read B."/>
            <person name="Rensing S.A."/>
            <person name="Ritter A."/>
            <person name="Rousvoal S."/>
            <person name="Samanta M."/>
            <person name="Samson G."/>
            <person name="Schroeder D.C."/>
            <person name="Segurens B."/>
            <person name="Strittmatter M."/>
            <person name="Tonon T."/>
            <person name="Tregear J.W."/>
            <person name="Valentin K."/>
            <person name="von Dassow P."/>
            <person name="Yamagishi T."/>
            <person name="Van de Peer Y."/>
            <person name="Wincker P."/>
        </authorList>
    </citation>
    <scope>NUCLEOTIDE SEQUENCE [LARGE SCALE GENOMIC DNA]</scope>
    <source>
        <strain evidence="2">Ec32 / CCAP1310/4</strain>
    </source>
</reference>
<dbReference type="OrthoDB" id="10526022at2759"/>
<gene>
    <name evidence="1" type="ORF">Esi_0490_0009</name>
</gene>
<evidence type="ECO:0000313" key="1">
    <source>
        <dbReference type="EMBL" id="CBJ33462.1"/>
    </source>
</evidence>
<protein>
    <submittedName>
        <fullName evidence="1">FirrV-1-A34</fullName>
    </submittedName>
</protein>
<dbReference type="AlphaFoldDB" id="D7G319"/>
<sequence>MCRVMGGDLALLKEIEQNNLTWRSVEGGPAIQQALIEPIEYQHVEKSTSVKECWVRDALASLVGGEPEVETPAGNIDVLSGTEVIEVKYYKQWKHGLGQVLAYHCFHPSLAKRLHLFAHAGEVGTQKYFDLLSWCATRMP</sequence>
<name>D7G319_ECTSI</name>